<evidence type="ECO:0000259" key="15">
    <source>
        <dbReference type="SMART" id="SM00382"/>
    </source>
</evidence>
<evidence type="ECO:0000313" key="18">
    <source>
        <dbReference type="Proteomes" id="UP000827092"/>
    </source>
</evidence>
<dbReference type="InterPro" id="IPR003593">
    <property type="entry name" value="AAA+_ATPase"/>
</dbReference>
<dbReference type="Pfam" id="PF04212">
    <property type="entry name" value="MIT"/>
    <property type="match status" value="1"/>
</dbReference>
<organism evidence="17 18">
    <name type="scientific">Oedothorax gibbosus</name>
    <dbReference type="NCBI Taxonomy" id="931172"/>
    <lineage>
        <taxon>Eukaryota</taxon>
        <taxon>Metazoa</taxon>
        <taxon>Ecdysozoa</taxon>
        <taxon>Arthropoda</taxon>
        <taxon>Chelicerata</taxon>
        <taxon>Arachnida</taxon>
        <taxon>Araneae</taxon>
        <taxon>Araneomorphae</taxon>
        <taxon>Entelegynae</taxon>
        <taxon>Araneoidea</taxon>
        <taxon>Linyphiidae</taxon>
        <taxon>Erigoninae</taxon>
        <taxon>Oedothorax</taxon>
    </lineage>
</organism>
<dbReference type="PROSITE" id="PS00674">
    <property type="entry name" value="AAA"/>
    <property type="match status" value="1"/>
</dbReference>
<dbReference type="GO" id="GO:0015031">
    <property type="term" value="P:protein transport"/>
    <property type="evidence" value="ECO:0007669"/>
    <property type="project" value="UniProtKB-KW"/>
</dbReference>
<keyword evidence="9 13" id="KW-0067">ATP-binding</keyword>
<dbReference type="Pfam" id="PF17862">
    <property type="entry name" value="AAA_lid_3"/>
    <property type="match status" value="1"/>
</dbReference>
<reference evidence="17 18" key="1">
    <citation type="journal article" date="2022" name="Nat. Ecol. Evol.">
        <title>A masculinizing supergene underlies an exaggerated male reproductive morph in a spider.</title>
        <authorList>
            <person name="Hendrickx F."/>
            <person name="De Corte Z."/>
            <person name="Sonet G."/>
            <person name="Van Belleghem S.M."/>
            <person name="Kostlbacher S."/>
            <person name="Vangestel C."/>
        </authorList>
    </citation>
    <scope>NUCLEOTIDE SEQUENCE [LARGE SCALE GENOMIC DNA]</scope>
    <source>
        <strain evidence="17">W744_W776</strain>
    </source>
</reference>
<dbReference type="Gene3D" id="1.10.8.60">
    <property type="match status" value="1"/>
</dbReference>
<dbReference type="FunFam" id="1.20.58.80:FF:000002">
    <property type="entry name" value="Vacuolar protein sorting-associated protein 4A"/>
    <property type="match status" value="1"/>
</dbReference>
<dbReference type="Gene3D" id="1.20.58.80">
    <property type="entry name" value="Phosphotransferase system, lactose/cellobiose-type IIA subunit"/>
    <property type="match status" value="1"/>
</dbReference>
<evidence type="ECO:0000256" key="12">
    <source>
        <dbReference type="ARBA" id="ARBA00023306"/>
    </source>
</evidence>
<evidence type="ECO:0000256" key="7">
    <source>
        <dbReference type="ARBA" id="ARBA00022753"/>
    </source>
</evidence>
<keyword evidence="5" id="KW-0132">Cell division</keyword>
<evidence type="ECO:0000256" key="2">
    <source>
        <dbReference type="ARBA" id="ARBA00006914"/>
    </source>
</evidence>
<dbReference type="PANTHER" id="PTHR23074:SF83">
    <property type="entry name" value="VACUOLAR PROTEIN SORTING-ASSOCIATED PROTEIN 4A"/>
    <property type="match status" value="1"/>
</dbReference>
<name>A0AAV6TLS2_9ARAC</name>
<comment type="subcellular location">
    <subcellularLocation>
        <location evidence="1">Late endosome membrane</location>
        <topology evidence="1">Peripheral membrane protein</topology>
    </subcellularLocation>
</comment>
<dbReference type="SUPFAM" id="SSF52540">
    <property type="entry name" value="P-loop containing nucleoside triphosphate hydrolases"/>
    <property type="match status" value="1"/>
</dbReference>
<dbReference type="EC" id="3.6.4.6" evidence="3"/>
<dbReference type="FunFam" id="3.40.50.300:FF:000043">
    <property type="entry name" value="Vacuolar protein sorting-associated protein 4"/>
    <property type="match status" value="1"/>
</dbReference>
<dbReference type="GO" id="GO:0031902">
    <property type="term" value="C:late endosome membrane"/>
    <property type="evidence" value="ECO:0007669"/>
    <property type="project" value="UniProtKB-SubCell"/>
</dbReference>
<dbReference type="SMART" id="SM00382">
    <property type="entry name" value="AAA"/>
    <property type="match status" value="1"/>
</dbReference>
<dbReference type="SUPFAM" id="SSF116846">
    <property type="entry name" value="MIT domain"/>
    <property type="match status" value="1"/>
</dbReference>
<evidence type="ECO:0000256" key="3">
    <source>
        <dbReference type="ARBA" id="ARBA00012674"/>
    </source>
</evidence>
<dbReference type="InterPro" id="IPR007330">
    <property type="entry name" value="MIT_dom"/>
</dbReference>
<dbReference type="Proteomes" id="UP000827092">
    <property type="component" value="Unassembled WGS sequence"/>
</dbReference>
<protein>
    <recommendedName>
        <fullName evidence="3">vesicle-fusing ATPase</fullName>
        <ecNumber evidence="3">3.6.4.6</ecNumber>
    </recommendedName>
</protein>
<keyword evidence="4" id="KW-0813">Transport</keyword>
<keyword evidence="10" id="KW-0653">Protein transport</keyword>
<keyword evidence="11" id="KW-0472">Membrane</keyword>
<dbReference type="GO" id="GO:0007033">
    <property type="term" value="P:vacuole organization"/>
    <property type="evidence" value="ECO:0007669"/>
    <property type="project" value="TreeGrafter"/>
</dbReference>
<dbReference type="InterPro" id="IPR003960">
    <property type="entry name" value="ATPase_AAA_CS"/>
</dbReference>
<evidence type="ECO:0000256" key="5">
    <source>
        <dbReference type="ARBA" id="ARBA00022618"/>
    </source>
</evidence>
<dbReference type="PANTHER" id="PTHR23074">
    <property type="entry name" value="AAA DOMAIN-CONTAINING"/>
    <property type="match status" value="1"/>
</dbReference>
<dbReference type="FunFam" id="1.10.8.60:FF:000015">
    <property type="entry name" value="vacuolar protein sorting-associated protein 4A"/>
    <property type="match status" value="1"/>
</dbReference>
<dbReference type="InterPro" id="IPR045253">
    <property type="entry name" value="VPS4_MIT"/>
</dbReference>
<evidence type="ECO:0000256" key="11">
    <source>
        <dbReference type="ARBA" id="ARBA00023136"/>
    </source>
</evidence>
<keyword evidence="8" id="KW-0378">Hydrolase</keyword>
<evidence type="ECO:0000256" key="6">
    <source>
        <dbReference type="ARBA" id="ARBA00022741"/>
    </source>
</evidence>
<evidence type="ECO:0000256" key="8">
    <source>
        <dbReference type="ARBA" id="ARBA00022801"/>
    </source>
</evidence>
<evidence type="ECO:0000256" key="14">
    <source>
        <dbReference type="SAM" id="MobiDB-lite"/>
    </source>
</evidence>
<gene>
    <name evidence="17" type="ORF">JTE90_024601</name>
</gene>
<evidence type="ECO:0000256" key="1">
    <source>
        <dbReference type="ARBA" id="ARBA00004633"/>
    </source>
</evidence>
<dbReference type="SMART" id="SM00745">
    <property type="entry name" value="MIT"/>
    <property type="match status" value="1"/>
</dbReference>
<dbReference type="InterPro" id="IPR003959">
    <property type="entry name" value="ATPase_AAA_core"/>
</dbReference>
<feature type="domain" description="MIT" evidence="16">
    <location>
        <begin position="2"/>
        <end position="78"/>
    </location>
</feature>
<dbReference type="CDD" id="cd02678">
    <property type="entry name" value="MIT_VPS4"/>
    <property type="match status" value="1"/>
</dbReference>
<evidence type="ECO:0000313" key="17">
    <source>
        <dbReference type="EMBL" id="KAG8172917.1"/>
    </source>
</evidence>
<dbReference type="InterPro" id="IPR050304">
    <property type="entry name" value="MT-severing_AAA_ATPase"/>
</dbReference>
<dbReference type="InterPro" id="IPR041569">
    <property type="entry name" value="AAA_lid_3"/>
</dbReference>
<dbReference type="Pfam" id="PF00004">
    <property type="entry name" value="AAA"/>
    <property type="match status" value="1"/>
</dbReference>
<dbReference type="GO" id="GO:0005524">
    <property type="term" value="F:ATP binding"/>
    <property type="evidence" value="ECO:0007669"/>
    <property type="project" value="UniProtKB-KW"/>
</dbReference>
<evidence type="ECO:0000256" key="13">
    <source>
        <dbReference type="RuleBase" id="RU003651"/>
    </source>
</evidence>
<dbReference type="InterPro" id="IPR027417">
    <property type="entry name" value="P-loop_NTPase"/>
</dbReference>
<dbReference type="InterPro" id="IPR015415">
    <property type="entry name" value="Spast_Vps4_C"/>
</dbReference>
<dbReference type="GO" id="GO:0051301">
    <property type="term" value="P:cell division"/>
    <property type="evidence" value="ECO:0007669"/>
    <property type="project" value="UniProtKB-KW"/>
</dbReference>
<evidence type="ECO:0000256" key="10">
    <source>
        <dbReference type="ARBA" id="ARBA00022927"/>
    </source>
</evidence>
<evidence type="ECO:0000259" key="16">
    <source>
        <dbReference type="SMART" id="SM00745"/>
    </source>
</evidence>
<keyword evidence="6 13" id="KW-0547">Nucleotide-binding</keyword>
<proteinExistence type="inferred from homology"/>
<dbReference type="InterPro" id="IPR036181">
    <property type="entry name" value="MIT_dom_sf"/>
</dbReference>
<keyword evidence="12" id="KW-0131">Cell cycle</keyword>
<evidence type="ECO:0000256" key="4">
    <source>
        <dbReference type="ARBA" id="ARBA00022448"/>
    </source>
</evidence>
<dbReference type="Gene3D" id="3.40.50.300">
    <property type="entry name" value="P-loop containing nucleotide triphosphate hydrolases"/>
    <property type="match status" value="1"/>
</dbReference>
<dbReference type="GO" id="GO:0016887">
    <property type="term" value="F:ATP hydrolysis activity"/>
    <property type="evidence" value="ECO:0007669"/>
    <property type="project" value="InterPro"/>
</dbReference>
<keyword evidence="18" id="KW-1185">Reference proteome</keyword>
<sequence length="463" mass="51718">MTTLQKAIDLVTKATEEDKKKDYEEAFRLYEHGVEYFLHSIKYEAQSDKAKESIRAKCEQYLERAEKLKKYLREKQKRKRIKDSDGGSPPKKKSGNSSDSDTEDPDKKKLLNQLEGAIVIEKPNIQWSDVAGLLGAKEALKEAVILPIKFPHLFTGKRKPWKGILLFGPPGTGKTFLAKALATEANNSTFFSVSFSNLSKWFGESEKLVKTLFEIGRQQKPSIIFIDAIDSLCSSRSDNESESARRIKTEFLVQMQGVSSDNNGILVLGATNRPWVLDSAICRWFEKRIYISLPEEHARAKIFTLNIGNTPNSLSDDDYKTLAKKTEGFSGADISVLVRDALMQPVRKVQTATHFKTVSGPSRSDPNITVHDLLTPCSPGERGAVEMSWVDVPGDKLLEPVVTMSDMLASLASSKPTVNDADLVKLKQLCNNGFVDDWPSGIKLLWVSSIKVFLQLNIVICKK</sequence>
<keyword evidence="7" id="KW-0967">Endosome</keyword>
<dbReference type="GO" id="GO:0016197">
    <property type="term" value="P:endosomal transport"/>
    <property type="evidence" value="ECO:0007669"/>
    <property type="project" value="TreeGrafter"/>
</dbReference>
<feature type="region of interest" description="Disordered" evidence="14">
    <location>
        <begin position="74"/>
        <end position="107"/>
    </location>
</feature>
<comment type="caution">
    <text evidence="17">The sequence shown here is derived from an EMBL/GenBank/DDBJ whole genome shotgun (WGS) entry which is preliminary data.</text>
</comment>
<dbReference type="Pfam" id="PF09336">
    <property type="entry name" value="Vps4_C"/>
    <property type="match status" value="1"/>
</dbReference>
<feature type="domain" description="AAA+ ATPase" evidence="15">
    <location>
        <begin position="160"/>
        <end position="295"/>
    </location>
</feature>
<dbReference type="EMBL" id="JAFNEN010002242">
    <property type="protein sequence ID" value="KAG8172917.1"/>
    <property type="molecule type" value="Genomic_DNA"/>
</dbReference>
<evidence type="ECO:0000256" key="9">
    <source>
        <dbReference type="ARBA" id="ARBA00022840"/>
    </source>
</evidence>
<comment type="similarity">
    <text evidence="2 13">Belongs to the AAA ATPase family.</text>
</comment>
<dbReference type="AlphaFoldDB" id="A0AAV6TLS2"/>
<accession>A0AAV6TLS2</accession>